<gene>
    <name evidence="6" type="ORF">SAMN05660293_00015</name>
</gene>
<dbReference type="InterPro" id="IPR036890">
    <property type="entry name" value="HATPase_C_sf"/>
</dbReference>
<evidence type="ECO:0000256" key="2">
    <source>
        <dbReference type="ARBA" id="ARBA00012438"/>
    </source>
</evidence>
<dbReference type="SUPFAM" id="SSF55874">
    <property type="entry name" value="ATPase domain of HSP90 chaperone/DNA topoisomerase II/histidine kinase"/>
    <property type="match status" value="1"/>
</dbReference>
<evidence type="ECO:0000313" key="7">
    <source>
        <dbReference type="Proteomes" id="UP000190897"/>
    </source>
</evidence>
<name>A0A1T5B6H0_9BACT</name>
<dbReference type="EC" id="2.7.13.3" evidence="2"/>
<comment type="catalytic activity">
    <reaction evidence="1">
        <text>ATP + protein L-histidine = ADP + protein N-phospho-L-histidine.</text>
        <dbReference type="EC" id="2.7.13.3"/>
    </reaction>
</comment>
<dbReference type="SMART" id="SM00387">
    <property type="entry name" value="HATPase_c"/>
    <property type="match status" value="1"/>
</dbReference>
<keyword evidence="4" id="KW-0175">Coiled coil</keyword>
<accession>A0A1T5B6H0</accession>
<protein>
    <recommendedName>
        <fullName evidence="2">histidine kinase</fullName>
        <ecNumber evidence="2">2.7.13.3</ecNumber>
    </recommendedName>
</protein>
<dbReference type="Pfam" id="PF02518">
    <property type="entry name" value="HATPase_c"/>
    <property type="match status" value="1"/>
</dbReference>
<dbReference type="PRINTS" id="PR00344">
    <property type="entry name" value="BCTRLSENSOR"/>
</dbReference>
<feature type="domain" description="Histidine kinase" evidence="5">
    <location>
        <begin position="189"/>
        <end position="409"/>
    </location>
</feature>
<dbReference type="PANTHER" id="PTHR43547">
    <property type="entry name" value="TWO-COMPONENT HISTIDINE KINASE"/>
    <property type="match status" value="1"/>
</dbReference>
<dbReference type="PANTHER" id="PTHR43547:SF2">
    <property type="entry name" value="HYBRID SIGNAL TRANSDUCTION HISTIDINE KINASE C"/>
    <property type="match status" value="1"/>
</dbReference>
<sequence length="409" mass="44782">MYDTWGGINPAEQKMKAILLHAPVALVDMDNNGKIVDINLMGGKLLNPLAGENLKPGTSLYPCLSALDPEIVTRIRDFTESSGLIMLNQQYSYLAAGVEGGQKHFQLTVYKIFDDCLIVSAEDKTEKMQEEQALKQAQQDKAVAQGKYEIASEVIHDIGNAVVGFNSYLTRINRMLEQYSQGNLQKVSLFLKQQNGPISAAIGAPKAAALIDMMEAISKSLGDSHDELRRSVNEQLHLTAHIQDILNIQRQYISGHESQERKPVNLKDIISDCRSMVFANMEKKGVNLSLSIPPERIVIKGDRTKLMQVLLNILKNSIEAIDTDTNVKTISIEVSGFEDSVQLVVSDSGKGFDEQTAKHLFDRGYTTKSSGTGLGLYNCKAIIESHGGTISMASNGAGMGSKTTISFNK</sequence>
<dbReference type="Proteomes" id="UP000190897">
    <property type="component" value="Unassembled WGS sequence"/>
</dbReference>
<keyword evidence="6" id="KW-0418">Kinase</keyword>
<keyword evidence="7" id="KW-1185">Reference proteome</keyword>
<dbReference type="InterPro" id="IPR004358">
    <property type="entry name" value="Sig_transdc_His_kin-like_C"/>
</dbReference>
<dbReference type="InterPro" id="IPR005467">
    <property type="entry name" value="His_kinase_dom"/>
</dbReference>
<evidence type="ECO:0000256" key="4">
    <source>
        <dbReference type="SAM" id="Coils"/>
    </source>
</evidence>
<dbReference type="PROSITE" id="PS50109">
    <property type="entry name" value="HIS_KIN"/>
    <property type="match status" value="1"/>
</dbReference>
<reference evidence="7" key="1">
    <citation type="submission" date="2017-02" db="EMBL/GenBank/DDBJ databases">
        <authorList>
            <person name="Varghese N."/>
            <person name="Submissions S."/>
        </authorList>
    </citation>
    <scope>NUCLEOTIDE SEQUENCE [LARGE SCALE GENOMIC DNA]</scope>
    <source>
        <strain evidence="7">DSM 22270</strain>
    </source>
</reference>
<keyword evidence="3" id="KW-0597">Phosphoprotein</keyword>
<keyword evidence="6" id="KW-0808">Transferase</keyword>
<dbReference type="InterPro" id="IPR003594">
    <property type="entry name" value="HATPase_dom"/>
</dbReference>
<proteinExistence type="predicted"/>
<dbReference type="Gene3D" id="3.30.565.10">
    <property type="entry name" value="Histidine kinase-like ATPase, C-terminal domain"/>
    <property type="match status" value="1"/>
</dbReference>
<dbReference type="STRING" id="651661.SAMN05660293_00015"/>
<evidence type="ECO:0000259" key="5">
    <source>
        <dbReference type="PROSITE" id="PS50109"/>
    </source>
</evidence>
<evidence type="ECO:0000313" key="6">
    <source>
        <dbReference type="EMBL" id="SKB42550.1"/>
    </source>
</evidence>
<evidence type="ECO:0000256" key="1">
    <source>
        <dbReference type="ARBA" id="ARBA00000085"/>
    </source>
</evidence>
<dbReference type="CDD" id="cd00075">
    <property type="entry name" value="HATPase"/>
    <property type="match status" value="1"/>
</dbReference>
<feature type="coiled-coil region" evidence="4">
    <location>
        <begin position="120"/>
        <end position="147"/>
    </location>
</feature>
<dbReference type="GO" id="GO:0000155">
    <property type="term" value="F:phosphorelay sensor kinase activity"/>
    <property type="evidence" value="ECO:0007669"/>
    <property type="project" value="TreeGrafter"/>
</dbReference>
<dbReference type="OrthoDB" id="1043958at2"/>
<evidence type="ECO:0000256" key="3">
    <source>
        <dbReference type="ARBA" id="ARBA00022553"/>
    </source>
</evidence>
<dbReference type="AlphaFoldDB" id="A0A1T5B6H0"/>
<organism evidence="6 7">
    <name type="scientific">Dyadobacter psychrophilus</name>
    <dbReference type="NCBI Taxonomy" id="651661"/>
    <lineage>
        <taxon>Bacteria</taxon>
        <taxon>Pseudomonadati</taxon>
        <taxon>Bacteroidota</taxon>
        <taxon>Cytophagia</taxon>
        <taxon>Cytophagales</taxon>
        <taxon>Spirosomataceae</taxon>
        <taxon>Dyadobacter</taxon>
    </lineage>
</organism>
<dbReference type="EMBL" id="FUZA01000001">
    <property type="protein sequence ID" value="SKB42550.1"/>
    <property type="molecule type" value="Genomic_DNA"/>
</dbReference>